<evidence type="ECO:0008006" key="3">
    <source>
        <dbReference type="Google" id="ProtNLM"/>
    </source>
</evidence>
<dbReference type="Proteomes" id="UP000693672">
    <property type="component" value="Unassembled WGS sequence"/>
</dbReference>
<sequence length="97" mass="11606">MFAITEYSVEVIKDPFGILTGTRYEFMLDLDVPEEDELHTESGVYLRVVYSVEEGRERIVKYEFFERQSNQYLDFEMDEEEEKQIDAFCKERVLEAV</sequence>
<organism evidence="1 2">
    <name type="scientific">Paenibacillus solanacearum</name>
    <dbReference type="NCBI Taxonomy" id="2048548"/>
    <lineage>
        <taxon>Bacteria</taxon>
        <taxon>Bacillati</taxon>
        <taxon>Bacillota</taxon>
        <taxon>Bacilli</taxon>
        <taxon>Bacillales</taxon>
        <taxon>Paenibacillaceae</taxon>
        <taxon>Paenibacillus</taxon>
    </lineage>
</organism>
<name>A0A916K2C5_9BACL</name>
<dbReference type="Pfam" id="PF20119">
    <property type="entry name" value="DUF6509"/>
    <property type="match status" value="1"/>
</dbReference>
<dbReference type="RefSeq" id="WP_218093099.1">
    <property type="nucleotide sequence ID" value="NZ_CAJVAS010000014.1"/>
</dbReference>
<dbReference type="InterPro" id="IPR045424">
    <property type="entry name" value="DUF6509"/>
</dbReference>
<gene>
    <name evidence="1" type="ORF">PAESOLCIP111_03338</name>
</gene>
<proteinExistence type="predicted"/>
<evidence type="ECO:0000313" key="1">
    <source>
        <dbReference type="EMBL" id="CAG7632004.1"/>
    </source>
</evidence>
<keyword evidence="2" id="KW-1185">Reference proteome</keyword>
<protein>
    <recommendedName>
        <fullName evidence="3">Pullulanase</fullName>
    </recommendedName>
</protein>
<dbReference type="EMBL" id="CAJVAS010000014">
    <property type="protein sequence ID" value="CAG7632004.1"/>
    <property type="molecule type" value="Genomic_DNA"/>
</dbReference>
<evidence type="ECO:0000313" key="2">
    <source>
        <dbReference type="Proteomes" id="UP000693672"/>
    </source>
</evidence>
<accession>A0A916K2C5</accession>
<reference evidence="1" key="1">
    <citation type="submission" date="2021-06" db="EMBL/GenBank/DDBJ databases">
        <authorList>
            <person name="Criscuolo A."/>
        </authorList>
    </citation>
    <scope>NUCLEOTIDE SEQUENCE</scope>
    <source>
        <strain evidence="1">CIP111600</strain>
    </source>
</reference>
<comment type="caution">
    <text evidence="1">The sequence shown here is derived from an EMBL/GenBank/DDBJ whole genome shotgun (WGS) entry which is preliminary data.</text>
</comment>
<dbReference type="AlphaFoldDB" id="A0A916K2C5"/>